<protein>
    <recommendedName>
        <fullName evidence="3">DUF3126 domain-containing protein</fullName>
    </recommendedName>
</protein>
<dbReference type="Pfam" id="PF11324">
    <property type="entry name" value="DUF3126"/>
    <property type="match status" value="1"/>
</dbReference>
<dbReference type="EMBL" id="JXMU01000028">
    <property type="protein sequence ID" value="KPB00144.1"/>
    <property type="molecule type" value="Genomic_DNA"/>
</dbReference>
<organism evidence="1 2">
    <name type="scientific">Ahrensia marina</name>
    <dbReference type="NCBI Taxonomy" id="1514904"/>
    <lineage>
        <taxon>Bacteria</taxon>
        <taxon>Pseudomonadati</taxon>
        <taxon>Pseudomonadota</taxon>
        <taxon>Alphaproteobacteria</taxon>
        <taxon>Hyphomicrobiales</taxon>
        <taxon>Ahrensiaceae</taxon>
        <taxon>Ahrensia</taxon>
    </lineage>
</organism>
<dbReference type="InterPro" id="IPR021473">
    <property type="entry name" value="DUF3126"/>
</dbReference>
<dbReference type="Proteomes" id="UP000038011">
    <property type="component" value="Unassembled WGS sequence"/>
</dbReference>
<keyword evidence="2" id="KW-1185">Reference proteome</keyword>
<dbReference type="STRING" id="1514904.SU32_15100"/>
<name>A0A0N0VLF2_9HYPH</name>
<comment type="caution">
    <text evidence="1">The sequence shown here is derived from an EMBL/GenBank/DDBJ whole genome shotgun (WGS) entry which is preliminary data.</text>
</comment>
<reference evidence="1 2" key="1">
    <citation type="submission" date="2015-01" db="EMBL/GenBank/DDBJ databases">
        <title>Ahrensia donghaiensis sp. nov., a novel dimethylsulphoniopropionate-cleavage bacterium isolated from seawater and emended descriptions of the genus Ahrensia and Ahrensia kielensis.</title>
        <authorList>
            <person name="Liu J."/>
        </authorList>
    </citation>
    <scope>NUCLEOTIDE SEQUENCE [LARGE SCALE GENOMIC DNA]</scope>
    <source>
        <strain evidence="1 2">LZD062</strain>
    </source>
</reference>
<accession>A0A0N0VLF2</accession>
<dbReference type="AlphaFoldDB" id="A0A0N0VLF2"/>
<evidence type="ECO:0008006" key="3">
    <source>
        <dbReference type="Google" id="ProtNLM"/>
    </source>
</evidence>
<evidence type="ECO:0000313" key="2">
    <source>
        <dbReference type="Proteomes" id="UP000038011"/>
    </source>
</evidence>
<sequence>MSVNADELALLTKYFQKTFNNATLAVRARPKIKDSAELYIGEEFLGVVTKIIDEGETSYDLSMSILDFDLEEL</sequence>
<proteinExistence type="predicted"/>
<dbReference type="RefSeq" id="WP_054000214.1">
    <property type="nucleotide sequence ID" value="NZ_JXMU01000028.1"/>
</dbReference>
<evidence type="ECO:0000313" key="1">
    <source>
        <dbReference type="EMBL" id="KPB00144.1"/>
    </source>
</evidence>
<dbReference type="PATRIC" id="fig|1514904.3.peg.2163"/>
<gene>
    <name evidence="1" type="ORF">SU32_15100</name>
</gene>